<dbReference type="AlphaFoldDB" id="A0A117M6F6"/>
<comment type="caution">
    <text evidence="1">The sequence shown here is derived from an EMBL/GenBank/DDBJ whole genome shotgun (WGS) entry which is preliminary data.</text>
</comment>
<dbReference type="SUPFAM" id="SSF69304">
    <property type="entry name" value="Tricorn protease N-terminal domain"/>
    <property type="match status" value="1"/>
</dbReference>
<dbReference type="EMBL" id="LGGX01000009">
    <property type="protein sequence ID" value="KUK86981.1"/>
    <property type="molecule type" value="Genomic_DNA"/>
</dbReference>
<organism evidence="1 2">
    <name type="scientific">candidate division TA06 bacterium 34_109</name>
    <dbReference type="NCBI Taxonomy" id="1635277"/>
    <lineage>
        <taxon>Bacteria</taxon>
        <taxon>Bacteria division TA06</taxon>
    </lineage>
</organism>
<accession>A0A117M6F6</accession>
<dbReference type="PROSITE" id="PS51257">
    <property type="entry name" value="PROKAR_LIPOPROTEIN"/>
    <property type="match status" value="1"/>
</dbReference>
<protein>
    <submittedName>
        <fullName evidence="1">Uncharacterized protein</fullName>
    </submittedName>
</protein>
<sequence length="419" mass="48332">MNINNKIIIILFALILFVGCAKESIPTKIIILKNSIIALDSNNRTLWKMTEGDSAIESFAKSFKVLDSLSFKEVIVVPHYTNTVSPHAPNAAGNFLDFLYCLDIKKGKVKWKCNLEGLHTIIGSFKVIPEDIIEIIPEKDNFLIFTTMRVLEISKNGKLIFWNNYSEGKKDIEGLVAAIMREVKRLDENKFLLLGTDCFGIYNKDNRKIELYREENSHNLPPVYANGKIYWLRETVNKTLTSYFSLCQYSTEGKLVKTLRNNFLENIYEQNFLVKKDTLYLLLNSNKLLIVDLNTNSLINILTSSSLLDTLFCFGDKIYFGKFRDGKFFLLQNGSIEKWCEYESYESLVDRINGAIHIVNPRIGLYINREKNLVLGLDEYLNVIMEKQGKFLGIDRDYWAIQGENGIIIYRGLKKWLNI</sequence>
<name>A0A117M6F6_UNCT6</name>
<dbReference type="Proteomes" id="UP000053467">
    <property type="component" value="Unassembled WGS sequence"/>
</dbReference>
<evidence type="ECO:0000313" key="2">
    <source>
        <dbReference type="Proteomes" id="UP000053467"/>
    </source>
</evidence>
<gene>
    <name evidence="1" type="ORF">XE03_1070</name>
</gene>
<evidence type="ECO:0000313" key="1">
    <source>
        <dbReference type="EMBL" id="KUK86981.1"/>
    </source>
</evidence>
<proteinExistence type="predicted"/>
<reference evidence="2" key="1">
    <citation type="journal article" date="2015" name="MBio">
        <title>Genome-Resolved Metagenomic Analysis Reveals Roles for Candidate Phyla and Other Microbial Community Members in Biogeochemical Transformations in Oil Reservoirs.</title>
        <authorList>
            <person name="Hu P."/>
            <person name="Tom L."/>
            <person name="Singh A."/>
            <person name="Thomas B.C."/>
            <person name="Baker B.J."/>
            <person name="Piceno Y.M."/>
            <person name="Andersen G.L."/>
            <person name="Banfield J.F."/>
        </authorList>
    </citation>
    <scope>NUCLEOTIDE SEQUENCE [LARGE SCALE GENOMIC DNA]</scope>
</reference>